<evidence type="ECO:0000313" key="1">
    <source>
        <dbReference type="EMBL" id="GAA0818802.1"/>
    </source>
</evidence>
<sequence>MTNVFGEVAMKKIKNEAELLKKALIIGEKYAINRGYESFKPTNSAKDKIESLYRLLVNDKLIHPLPVENENQLNMRHKLALWIAKQLPEGHALLK</sequence>
<dbReference type="Pfam" id="PF16691">
    <property type="entry name" value="DUF5062"/>
    <property type="match status" value="1"/>
</dbReference>
<dbReference type="EMBL" id="BAAAFA010000007">
    <property type="protein sequence ID" value="GAA0818802.1"/>
    <property type="molecule type" value="Genomic_DNA"/>
</dbReference>
<evidence type="ECO:0008006" key="3">
    <source>
        <dbReference type="Google" id="ProtNLM"/>
    </source>
</evidence>
<dbReference type="Gene3D" id="1.20.120.1930">
    <property type="entry name" value="Uncharacterised protein PF16691, DUF5062"/>
    <property type="match status" value="1"/>
</dbReference>
<evidence type="ECO:0000313" key="2">
    <source>
        <dbReference type="Proteomes" id="UP001500021"/>
    </source>
</evidence>
<keyword evidence="2" id="KW-1185">Reference proteome</keyword>
<protein>
    <recommendedName>
        <fullName evidence="3">DUF5062 domain-containing protein</fullName>
    </recommendedName>
</protein>
<proteinExistence type="predicted"/>
<name>A0ABP3WH49_9GAMM</name>
<organism evidence="1 2">
    <name type="scientific">Colwellia asteriadis</name>
    <dbReference type="NCBI Taxonomy" id="517723"/>
    <lineage>
        <taxon>Bacteria</taxon>
        <taxon>Pseudomonadati</taxon>
        <taxon>Pseudomonadota</taxon>
        <taxon>Gammaproteobacteria</taxon>
        <taxon>Alteromonadales</taxon>
        <taxon>Colwelliaceae</taxon>
        <taxon>Colwellia</taxon>
    </lineage>
</organism>
<reference evidence="2" key="1">
    <citation type="journal article" date="2019" name="Int. J. Syst. Evol. Microbiol.">
        <title>The Global Catalogue of Microorganisms (GCM) 10K type strain sequencing project: providing services to taxonomists for standard genome sequencing and annotation.</title>
        <authorList>
            <consortium name="The Broad Institute Genomics Platform"/>
            <consortium name="The Broad Institute Genome Sequencing Center for Infectious Disease"/>
            <person name="Wu L."/>
            <person name="Ma J."/>
        </authorList>
    </citation>
    <scope>NUCLEOTIDE SEQUENCE [LARGE SCALE GENOMIC DNA]</scope>
    <source>
        <strain evidence="2">JCM 15608</strain>
    </source>
</reference>
<dbReference type="InterPro" id="IPR032036">
    <property type="entry name" value="DUF5062"/>
</dbReference>
<accession>A0ABP3WH49</accession>
<comment type="caution">
    <text evidence="1">The sequence shown here is derived from an EMBL/GenBank/DDBJ whole genome shotgun (WGS) entry which is preliminary data.</text>
</comment>
<dbReference type="InterPro" id="IPR038316">
    <property type="entry name" value="DUF5062_sf"/>
</dbReference>
<gene>
    <name evidence="1" type="ORF">GCM10009111_21980</name>
</gene>
<dbReference type="Proteomes" id="UP001500021">
    <property type="component" value="Unassembled WGS sequence"/>
</dbReference>